<keyword evidence="2" id="KW-0285">Flavoprotein</keyword>
<dbReference type="Pfam" id="PF03060">
    <property type="entry name" value="NMO"/>
    <property type="match status" value="1"/>
</dbReference>
<gene>
    <name evidence="6" type="ORF">GFK26_15475</name>
</gene>
<sequence>MTTTHPLLQRLRLPAVASPMFIASSVELVVAQCKAGIVGSFPALNARPAAALDAWIDAIEQQLAAHDATHPHAPAAPYAVNLILHKTNDRLAADLATCVRRRVPIVITSVGNPAAVVEAVHRYGGLVFHDVVNQRHARKAAQAGVDGLILVCAGAGGHAGRLSPFALVGEVKQWFSGLVLLGGAITRGDDILAAQAMGADLAYMGTRFLAATEANITPAYRQAVLDAPAEGIVYTDLFSGVHANYLRSSVATAGYDPDALPDRGAAEEDFGSESMAKAKVWRDIWSAGQGVGSIGEAEGTAAIAARLQREYGEARVRLGFAAV</sequence>
<evidence type="ECO:0000256" key="5">
    <source>
        <dbReference type="ARBA" id="ARBA00023033"/>
    </source>
</evidence>
<evidence type="ECO:0000313" key="6">
    <source>
        <dbReference type="EMBL" id="QFZ84056.1"/>
    </source>
</evidence>
<organism evidence="6 7">
    <name type="scientific">Variovorax paradoxus</name>
    <dbReference type="NCBI Taxonomy" id="34073"/>
    <lineage>
        <taxon>Bacteria</taxon>
        <taxon>Pseudomonadati</taxon>
        <taxon>Pseudomonadota</taxon>
        <taxon>Betaproteobacteria</taxon>
        <taxon>Burkholderiales</taxon>
        <taxon>Comamonadaceae</taxon>
        <taxon>Variovorax</taxon>
    </lineage>
</organism>
<dbReference type="CDD" id="cd04730">
    <property type="entry name" value="NPD_like"/>
    <property type="match status" value="1"/>
</dbReference>
<dbReference type="EMBL" id="CP045644">
    <property type="protein sequence ID" value="QFZ84056.1"/>
    <property type="molecule type" value="Genomic_DNA"/>
</dbReference>
<dbReference type="PANTHER" id="PTHR42747:SF4">
    <property type="entry name" value="BLR1330 PROTEIN"/>
    <property type="match status" value="1"/>
</dbReference>
<dbReference type="InterPro" id="IPR013785">
    <property type="entry name" value="Aldolase_TIM"/>
</dbReference>
<dbReference type="InterPro" id="IPR004136">
    <property type="entry name" value="NMO"/>
</dbReference>
<protein>
    <submittedName>
        <fullName evidence="6">Nitronate monooxygenase</fullName>
    </submittedName>
</protein>
<evidence type="ECO:0000256" key="1">
    <source>
        <dbReference type="ARBA" id="ARBA00009881"/>
    </source>
</evidence>
<evidence type="ECO:0000256" key="4">
    <source>
        <dbReference type="ARBA" id="ARBA00023002"/>
    </source>
</evidence>
<comment type="similarity">
    <text evidence="1">Belongs to the nitronate monooxygenase family. NMO class I subfamily.</text>
</comment>
<dbReference type="SUPFAM" id="SSF51412">
    <property type="entry name" value="Inosine monophosphate dehydrogenase (IMPDH)"/>
    <property type="match status" value="1"/>
</dbReference>
<proteinExistence type="inferred from homology"/>
<evidence type="ECO:0000313" key="7">
    <source>
        <dbReference type="Proteomes" id="UP000326780"/>
    </source>
</evidence>
<evidence type="ECO:0000256" key="3">
    <source>
        <dbReference type="ARBA" id="ARBA00022643"/>
    </source>
</evidence>
<keyword evidence="4" id="KW-0560">Oxidoreductase</keyword>
<keyword evidence="3" id="KW-0288">FMN</keyword>
<name>A0A5Q0M3L0_VARPD</name>
<dbReference type="AlphaFoldDB" id="A0A5Q0M3L0"/>
<reference evidence="6 7" key="1">
    <citation type="submission" date="2019-10" db="EMBL/GenBank/DDBJ databases">
        <title>Complete genome sequence of Variovorax paradoxus 5C-2.</title>
        <authorList>
            <person name="Gogoleva N.E."/>
            <person name="Balkin A.S."/>
        </authorList>
    </citation>
    <scope>NUCLEOTIDE SEQUENCE [LARGE SCALE GENOMIC DNA]</scope>
    <source>
        <strain evidence="6 7">5C-2</strain>
    </source>
</reference>
<keyword evidence="5 6" id="KW-0503">Monooxygenase</keyword>
<dbReference type="PANTHER" id="PTHR42747">
    <property type="entry name" value="NITRONATE MONOOXYGENASE-RELATED"/>
    <property type="match status" value="1"/>
</dbReference>
<dbReference type="Gene3D" id="3.20.20.70">
    <property type="entry name" value="Aldolase class I"/>
    <property type="match status" value="1"/>
</dbReference>
<evidence type="ECO:0000256" key="2">
    <source>
        <dbReference type="ARBA" id="ARBA00022630"/>
    </source>
</evidence>
<dbReference type="GO" id="GO:0018580">
    <property type="term" value="F:nitronate monooxygenase activity"/>
    <property type="evidence" value="ECO:0007669"/>
    <property type="project" value="InterPro"/>
</dbReference>
<dbReference type="Proteomes" id="UP000326780">
    <property type="component" value="Chromosome"/>
</dbReference>
<dbReference type="FunFam" id="3.20.20.70:FF:000210">
    <property type="entry name" value="2-nitropropane dioxygenase"/>
    <property type="match status" value="1"/>
</dbReference>
<accession>A0A5Q0M3L0</accession>
<dbReference type="RefSeq" id="WP_153282709.1">
    <property type="nucleotide sequence ID" value="NZ_CP045644.1"/>
</dbReference>